<feature type="domain" description="Heterokaryon incompatibility" evidence="1">
    <location>
        <begin position="47"/>
        <end position="222"/>
    </location>
</feature>
<protein>
    <recommendedName>
        <fullName evidence="1">Heterokaryon incompatibility domain-containing protein</fullName>
    </recommendedName>
</protein>
<gene>
    <name evidence="2" type="ORF">NA56DRAFT_753667</name>
</gene>
<accession>A0A2J6PP91</accession>
<dbReference type="AlphaFoldDB" id="A0A2J6PP91"/>
<dbReference type="InterPro" id="IPR010730">
    <property type="entry name" value="HET"/>
</dbReference>
<dbReference type="OrthoDB" id="3548654at2759"/>
<dbReference type="Proteomes" id="UP000235672">
    <property type="component" value="Unassembled WGS sequence"/>
</dbReference>
<dbReference type="PANTHER" id="PTHR24148">
    <property type="entry name" value="ANKYRIN REPEAT DOMAIN-CONTAINING PROTEIN 39 HOMOLOG-RELATED"/>
    <property type="match status" value="1"/>
</dbReference>
<reference evidence="2 3" key="1">
    <citation type="submission" date="2016-05" db="EMBL/GenBank/DDBJ databases">
        <title>A degradative enzymes factory behind the ericoid mycorrhizal symbiosis.</title>
        <authorList>
            <consortium name="DOE Joint Genome Institute"/>
            <person name="Martino E."/>
            <person name="Morin E."/>
            <person name="Grelet G."/>
            <person name="Kuo A."/>
            <person name="Kohler A."/>
            <person name="Daghino S."/>
            <person name="Barry K."/>
            <person name="Choi C."/>
            <person name="Cichocki N."/>
            <person name="Clum A."/>
            <person name="Copeland A."/>
            <person name="Hainaut M."/>
            <person name="Haridas S."/>
            <person name="Labutti K."/>
            <person name="Lindquist E."/>
            <person name="Lipzen A."/>
            <person name="Khouja H.-R."/>
            <person name="Murat C."/>
            <person name="Ohm R."/>
            <person name="Olson A."/>
            <person name="Spatafora J."/>
            <person name="Veneault-Fourrey C."/>
            <person name="Henrissat B."/>
            <person name="Grigoriev I."/>
            <person name="Martin F."/>
            <person name="Perotto S."/>
        </authorList>
    </citation>
    <scope>NUCLEOTIDE SEQUENCE [LARGE SCALE GENOMIC DNA]</scope>
    <source>
        <strain evidence="2 3">UAMH 7357</strain>
    </source>
</reference>
<evidence type="ECO:0000313" key="3">
    <source>
        <dbReference type="Proteomes" id="UP000235672"/>
    </source>
</evidence>
<dbReference type="STRING" id="1745343.A0A2J6PP91"/>
<dbReference type="EMBL" id="KZ613510">
    <property type="protein sequence ID" value="PMD15832.1"/>
    <property type="molecule type" value="Genomic_DNA"/>
</dbReference>
<dbReference type="PANTHER" id="PTHR24148:SF73">
    <property type="entry name" value="HET DOMAIN PROTEIN (AFU_ORTHOLOGUE AFUA_8G01020)"/>
    <property type="match status" value="1"/>
</dbReference>
<evidence type="ECO:0000259" key="1">
    <source>
        <dbReference type="Pfam" id="PF06985"/>
    </source>
</evidence>
<dbReference type="Pfam" id="PF06985">
    <property type="entry name" value="HET"/>
    <property type="match status" value="1"/>
</dbReference>
<organism evidence="2 3">
    <name type="scientific">Hyaloscypha hepaticicola</name>
    <dbReference type="NCBI Taxonomy" id="2082293"/>
    <lineage>
        <taxon>Eukaryota</taxon>
        <taxon>Fungi</taxon>
        <taxon>Dikarya</taxon>
        <taxon>Ascomycota</taxon>
        <taxon>Pezizomycotina</taxon>
        <taxon>Leotiomycetes</taxon>
        <taxon>Helotiales</taxon>
        <taxon>Hyaloscyphaceae</taxon>
        <taxon>Hyaloscypha</taxon>
    </lineage>
</organism>
<evidence type="ECO:0000313" key="2">
    <source>
        <dbReference type="EMBL" id="PMD15832.1"/>
    </source>
</evidence>
<proteinExistence type="predicted"/>
<keyword evidence="3" id="KW-1185">Reference proteome</keyword>
<dbReference type="InterPro" id="IPR052895">
    <property type="entry name" value="HetReg/Transcr_Mod"/>
</dbReference>
<sequence length="670" mass="76769">MSFEYSPLAVGSIRLITNLSIISSPSTGDDEIKCTLEEVDLGTHPNYDCLSYTWDEPLYQKYLLVPKIYKDVQYPIECNGQVFTITENLRDALVEIGKSRGGENLQRQDKIWIDAVCIDQKNEEEKSIQINMMSQIYANAQNVVVWLGPEMPDDPGCKSAMHVMEVLSQVPPARFKKTVLSRLGNLDTYQNLGIDFISKHEWVCFGAFILRRWFCRMWVVQETFFAKNFIVYCGSNIIPWSQITSASRALKETSLGSLLNEMMEDRDRTIREQSTASQYISNPIANQFRFHEYKNQASPLKLERLLADSRYFGAKEAQDRVFAVLNIWKPKWERADAEEETASFIMKTRIPAEVYERASIVAIREMGDLNLLSLVEDKNWRRLSGLPSWVPDFNAPLVWMPLAGLPRPAKSISRWDAAAGLTFELPAEADSYNLLPVKGIQIDEIVDFAETDLNLIDEHMIYTLLEILSRYLESTNLSGTSMTDRFEAFWKTLIKDSFLGEPAGPKARKAFPMIIVHFFRELDYELDVLRTALENPLNENETGTQVNRTSQLSETYSRTRLLKNYLPIKMRNNNSVYPEEMHENVINIMESFDSAYQCRRLFRTKKGFLGISAQSLETKDLVWVLAGAAVPVVLRRRPRAGNWEFVGEAYVHGIMNGEAVMGQELSIFLE</sequence>
<name>A0A2J6PP91_9HELO</name>
<dbReference type="Pfam" id="PF26639">
    <property type="entry name" value="Het-6_barrel"/>
    <property type="match status" value="1"/>
</dbReference>